<keyword evidence="1" id="KW-1133">Transmembrane helix</keyword>
<organism evidence="2">
    <name type="scientific">uncultured Quadrisphaera sp</name>
    <dbReference type="NCBI Taxonomy" id="904978"/>
    <lineage>
        <taxon>Bacteria</taxon>
        <taxon>Bacillati</taxon>
        <taxon>Actinomycetota</taxon>
        <taxon>Actinomycetes</taxon>
        <taxon>Kineosporiales</taxon>
        <taxon>Kineosporiaceae</taxon>
        <taxon>Quadrisphaera</taxon>
        <taxon>environmental samples</taxon>
    </lineage>
</organism>
<protein>
    <submittedName>
        <fullName evidence="2">Uncharacterized protein</fullName>
    </submittedName>
</protein>
<feature type="non-terminal residue" evidence="2">
    <location>
        <position position="61"/>
    </location>
</feature>
<name>A0A6J4NJZ9_9ACTN</name>
<gene>
    <name evidence="2" type="ORF">AVDCRST_MAG35-193</name>
</gene>
<keyword evidence="1" id="KW-0472">Membrane</keyword>
<evidence type="ECO:0000256" key="1">
    <source>
        <dbReference type="SAM" id="Phobius"/>
    </source>
</evidence>
<dbReference type="EMBL" id="CADCUY010000040">
    <property type="protein sequence ID" value="CAA9387326.1"/>
    <property type="molecule type" value="Genomic_DNA"/>
</dbReference>
<reference evidence="2" key="1">
    <citation type="submission" date="2020-02" db="EMBL/GenBank/DDBJ databases">
        <authorList>
            <person name="Meier V. D."/>
        </authorList>
    </citation>
    <scope>NUCLEOTIDE SEQUENCE</scope>
    <source>
        <strain evidence="2">AVDCRST_MAG35</strain>
    </source>
</reference>
<feature type="transmembrane region" description="Helical" evidence="1">
    <location>
        <begin position="25"/>
        <end position="56"/>
    </location>
</feature>
<keyword evidence="1" id="KW-0812">Transmembrane</keyword>
<sequence>MRGPGTRRPGGSPSRRLLALPAARWLVPACAVLGAGVWALLVVQWALVAAFVVTVVDGGAT</sequence>
<evidence type="ECO:0000313" key="2">
    <source>
        <dbReference type="EMBL" id="CAA9387326.1"/>
    </source>
</evidence>
<accession>A0A6J4NJZ9</accession>
<proteinExistence type="predicted"/>
<dbReference type="AlphaFoldDB" id="A0A6J4NJZ9"/>